<keyword evidence="5" id="KW-1185">Reference proteome</keyword>
<dbReference type="PROSITE" id="PS00095">
    <property type="entry name" value="C5_MTASE_2"/>
    <property type="match status" value="1"/>
</dbReference>
<dbReference type="GO" id="GO:0044027">
    <property type="term" value="P:negative regulation of gene expression via chromosomal CpG island methylation"/>
    <property type="evidence" value="ECO:0007669"/>
    <property type="project" value="TreeGrafter"/>
</dbReference>
<dbReference type="PROSITE" id="PS51679">
    <property type="entry name" value="SAM_MT_C5"/>
    <property type="match status" value="1"/>
</dbReference>
<dbReference type="Gene3D" id="3.90.120.10">
    <property type="entry name" value="DNA Methylase, subunit A, domain 2"/>
    <property type="match status" value="1"/>
</dbReference>
<dbReference type="GO" id="GO:0003677">
    <property type="term" value="F:DNA binding"/>
    <property type="evidence" value="ECO:0007669"/>
    <property type="project" value="TreeGrafter"/>
</dbReference>
<dbReference type="PANTHER" id="PTHR10629">
    <property type="entry name" value="CYTOSINE-SPECIFIC METHYLTRANSFERASE"/>
    <property type="match status" value="1"/>
</dbReference>
<dbReference type="InterPro" id="IPR031303">
    <property type="entry name" value="C5_meth_CS"/>
</dbReference>
<reference evidence="5" key="1">
    <citation type="journal article" date="2014" name="Genome Announc.">
        <title>Draft Genome Sequence of the Yeast Pseudozyma antarctica Type Strain JCM10317, a Producer of the Glycolipid Biosurfactants, Mannosylerythritol Lipids.</title>
        <authorList>
            <person name="Saika A."/>
            <person name="Koike H."/>
            <person name="Hori T."/>
            <person name="Fukuoka T."/>
            <person name="Sato S."/>
            <person name="Habe H."/>
            <person name="Kitamoto D."/>
            <person name="Morita T."/>
        </authorList>
    </citation>
    <scope>NUCLEOTIDE SEQUENCE [LARGE SCALE GENOMIC DNA]</scope>
    <source>
        <strain evidence="5">JCM 10317</strain>
    </source>
</reference>
<dbReference type="Proteomes" id="UP000053758">
    <property type="component" value="Unassembled WGS sequence"/>
</dbReference>
<dbReference type="PRINTS" id="PR00105">
    <property type="entry name" value="C5METTRFRASE"/>
</dbReference>
<dbReference type="EMBL" id="DF830085">
    <property type="protein sequence ID" value="GAK67358.1"/>
    <property type="molecule type" value="Genomic_DNA"/>
</dbReference>
<organism evidence="4 5">
    <name type="scientific">Pseudozyma antarctica</name>
    <name type="common">Yeast</name>
    <name type="synonym">Candida antarctica</name>
    <dbReference type="NCBI Taxonomy" id="84753"/>
    <lineage>
        <taxon>Eukaryota</taxon>
        <taxon>Fungi</taxon>
        <taxon>Dikarya</taxon>
        <taxon>Basidiomycota</taxon>
        <taxon>Ustilaginomycotina</taxon>
        <taxon>Ustilaginomycetes</taxon>
        <taxon>Ustilaginales</taxon>
        <taxon>Ustilaginaceae</taxon>
        <taxon>Moesziomyces</taxon>
    </lineage>
</organism>
<evidence type="ECO:0000256" key="3">
    <source>
        <dbReference type="RuleBase" id="RU000417"/>
    </source>
</evidence>
<dbReference type="OrthoDB" id="5376140at2759"/>
<dbReference type="InterPro" id="IPR029063">
    <property type="entry name" value="SAM-dependent_MTases_sf"/>
</dbReference>
<name>A0A081CL12_PSEA2</name>
<dbReference type="RefSeq" id="XP_014654300.1">
    <property type="nucleotide sequence ID" value="XM_014798814.1"/>
</dbReference>
<comment type="catalytic activity">
    <reaction evidence="3">
        <text>a 2'-deoxycytidine in DNA + S-adenosyl-L-methionine = a 5-methyl-2'-deoxycytidine in DNA + S-adenosyl-L-homocysteine + H(+)</text>
        <dbReference type="Rhea" id="RHEA:13681"/>
        <dbReference type="Rhea" id="RHEA-COMP:11369"/>
        <dbReference type="Rhea" id="RHEA-COMP:11370"/>
        <dbReference type="ChEBI" id="CHEBI:15378"/>
        <dbReference type="ChEBI" id="CHEBI:57856"/>
        <dbReference type="ChEBI" id="CHEBI:59789"/>
        <dbReference type="ChEBI" id="CHEBI:85452"/>
        <dbReference type="ChEBI" id="CHEBI:85454"/>
        <dbReference type="EC" id="2.1.1.37"/>
    </reaction>
</comment>
<dbReference type="SUPFAM" id="SSF53335">
    <property type="entry name" value="S-adenosyl-L-methionine-dependent methyltransferases"/>
    <property type="match status" value="1"/>
</dbReference>
<evidence type="ECO:0000256" key="1">
    <source>
        <dbReference type="PROSITE-ProRule" id="PRU01016"/>
    </source>
</evidence>
<dbReference type="NCBIfam" id="TIGR00675">
    <property type="entry name" value="dcm"/>
    <property type="match status" value="1"/>
</dbReference>
<dbReference type="GO" id="GO:0003886">
    <property type="term" value="F:DNA (cytosine-5-)-methyltransferase activity"/>
    <property type="evidence" value="ECO:0007669"/>
    <property type="project" value="UniProtKB-EC"/>
</dbReference>
<dbReference type="EC" id="2.1.1.37" evidence="3"/>
<dbReference type="GeneID" id="26306477"/>
<evidence type="ECO:0000313" key="5">
    <source>
        <dbReference type="Proteomes" id="UP000053758"/>
    </source>
</evidence>
<sequence length="758" mass="83764">MTHTSERRTLIKTTARIGQVLSRDFGLRNGYQVVGTTASACAKATIQGGSERAAAVKRFLERQTPTDTQATDRNPSIHLEEAPGLGDLVLATKPGTTQRIRVLIVSRVGRHIQGVLVVTSSETILRGVMDDNEVFVTSQRVTIGVDAIVTKIDARGVVLRRAWIPELPAFTGLAEWAAEIRDDEVQYHDGDFVLLGPRDGARLMDVVQIHRLRNLDVVIRRLHRQASTSSFKHDRLLVPDREFLRIDRRHFKPIAKCYVTTLVDTPSSWLSEATDFFVTEESAQLLRPPCDTCTMAKRQDRRSQRAMKPLRAMELMCGPGGLTLGLDLSGACETTFAMDADAHAVETFRRHHPNAKILCVDAGDALEQAMSPNAENSLPRPGDIDVIAAGPPCQGFSRKNQTAARDAAEKDPRNLLVCTVLGWVHHLRPKYFVLENVEGFTASKLSGHDQGMVKLVLAALLKIGYAATWGFVQSGAYGCAQSRGRFILLAARQDLTLPKLPQPTHDFQGRSSSGFWWSDASGQHTSRVPSMPILPALSVADAIDDLAVFDWRDPHQTYEGPDAIELERERAGIAQLEVASSTPTGFASTPYATPPNTSYQQRMRAFGGKIMTRTRQHQTSGYSAIMVERVVNVALDPGSTYDSWSLPSVNKPALLSLDQTERWRNEHFKFERLDSEGHFKILTTKVRGEGSLLHPTQRRLLTVRECARAQGFPDWIDFATDGNLQEAYKQIGNAVPVPLGAAIGRSIVSARMKDDDRA</sequence>
<evidence type="ECO:0000313" key="4">
    <source>
        <dbReference type="EMBL" id="GAK67358.1"/>
    </source>
</evidence>
<dbReference type="Gene3D" id="3.40.50.150">
    <property type="entry name" value="Vaccinia Virus protein VP39"/>
    <property type="match status" value="1"/>
</dbReference>
<feature type="active site" evidence="1">
    <location>
        <position position="393"/>
    </location>
</feature>
<dbReference type="Pfam" id="PF00145">
    <property type="entry name" value="DNA_methylase"/>
    <property type="match status" value="1"/>
</dbReference>
<dbReference type="GO" id="GO:0032259">
    <property type="term" value="P:methylation"/>
    <property type="evidence" value="ECO:0007669"/>
    <property type="project" value="UniProtKB-KW"/>
</dbReference>
<proteinExistence type="inferred from homology"/>
<dbReference type="HOGENOM" id="CLU_367652_0_0_1"/>
<dbReference type="GO" id="GO:0005634">
    <property type="term" value="C:nucleus"/>
    <property type="evidence" value="ECO:0007669"/>
    <property type="project" value="TreeGrafter"/>
</dbReference>
<evidence type="ECO:0000256" key="2">
    <source>
        <dbReference type="RuleBase" id="RU000416"/>
    </source>
</evidence>
<accession>A0A081CL12</accession>
<dbReference type="InterPro" id="IPR001525">
    <property type="entry name" value="C5_MeTfrase"/>
</dbReference>
<protein>
    <recommendedName>
        <fullName evidence="3">Cytosine-specific methyltransferase</fullName>
        <ecNumber evidence="3">2.1.1.37</ecNumber>
    </recommendedName>
</protein>
<keyword evidence="1" id="KW-0949">S-adenosyl-L-methionine</keyword>
<comment type="similarity">
    <text evidence="1 2">Belongs to the class I-like SAM-binding methyltransferase superfamily. C5-methyltransferase family.</text>
</comment>
<dbReference type="InterPro" id="IPR018117">
    <property type="entry name" value="C5_DNA_meth_AS"/>
</dbReference>
<gene>
    <name evidence="4" type="ORF">PAN0_018d5585</name>
</gene>
<dbReference type="PROSITE" id="PS00094">
    <property type="entry name" value="C5_MTASE_1"/>
    <property type="match status" value="1"/>
</dbReference>
<keyword evidence="1 3" id="KW-0489">Methyltransferase</keyword>
<dbReference type="PANTHER" id="PTHR10629:SF52">
    <property type="entry name" value="DNA (CYTOSINE-5)-METHYLTRANSFERASE 1"/>
    <property type="match status" value="1"/>
</dbReference>
<dbReference type="InterPro" id="IPR050390">
    <property type="entry name" value="C5-Methyltransferase"/>
</dbReference>
<keyword evidence="1 3" id="KW-0808">Transferase</keyword>
<dbReference type="AlphaFoldDB" id="A0A081CL12"/>